<dbReference type="AlphaFoldDB" id="A0A085N5K8"/>
<dbReference type="Proteomes" id="UP000030758">
    <property type="component" value="Unassembled WGS sequence"/>
</dbReference>
<name>A0A085N5K8_9BILA</name>
<sequence length="162" mass="17801">MTSLSVRTYASAETGSLYRSQLPFACPFRIRVSAYPVCLPSGNGDEETNLLLLCLASVEEEEEEDAMPNGTAPTAPVVQLQVTPFALNLFYVRAHHVRVQLEFISIDPSPSLCYLVRHVERTIRTAGAISVSLRSIQTSISYSCNALVKVCPSMDTVDQTRC</sequence>
<reference evidence="1" key="1">
    <citation type="journal article" date="2014" name="Nat. Genet.">
        <title>Genome and transcriptome of the porcine whipworm Trichuris suis.</title>
        <authorList>
            <person name="Jex A.R."/>
            <person name="Nejsum P."/>
            <person name="Schwarz E.M."/>
            <person name="Hu L."/>
            <person name="Young N.D."/>
            <person name="Hall R.S."/>
            <person name="Korhonen P.K."/>
            <person name="Liao S."/>
            <person name="Thamsborg S."/>
            <person name="Xia J."/>
            <person name="Xu P."/>
            <person name="Wang S."/>
            <person name="Scheerlinck J.P."/>
            <person name="Hofmann A."/>
            <person name="Sternberg P.W."/>
            <person name="Wang J."/>
            <person name="Gasser R.B."/>
        </authorList>
    </citation>
    <scope>NUCLEOTIDE SEQUENCE [LARGE SCALE GENOMIC DNA]</scope>
    <source>
        <strain evidence="1">DCEP-RM93F</strain>
    </source>
</reference>
<protein>
    <submittedName>
        <fullName evidence="1">Uncharacterized protein</fullName>
    </submittedName>
</protein>
<dbReference type="EMBL" id="KL367551">
    <property type="protein sequence ID" value="KFD64754.1"/>
    <property type="molecule type" value="Genomic_DNA"/>
</dbReference>
<evidence type="ECO:0000313" key="1">
    <source>
        <dbReference type="EMBL" id="KFD64754.1"/>
    </source>
</evidence>
<proteinExistence type="predicted"/>
<accession>A0A085N5K8</accession>
<organism evidence="1">
    <name type="scientific">Trichuris suis</name>
    <name type="common">pig whipworm</name>
    <dbReference type="NCBI Taxonomy" id="68888"/>
    <lineage>
        <taxon>Eukaryota</taxon>
        <taxon>Metazoa</taxon>
        <taxon>Ecdysozoa</taxon>
        <taxon>Nematoda</taxon>
        <taxon>Enoplea</taxon>
        <taxon>Dorylaimia</taxon>
        <taxon>Trichinellida</taxon>
        <taxon>Trichuridae</taxon>
        <taxon>Trichuris</taxon>
    </lineage>
</organism>
<gene>
    <name evidence="1" type="ORF">M514_23077</name>
</gene>